<proteinExistence type="predicted"/>
<sequence length="165" mass="17395">MFRSTLTRRVGSVVAAAVVASLLSTGVAGAAPAPTRFCSVLLGSEKDAAGQSVVLAEKCSTSRAIAAAVVPAASTKLMTWYADAGWKGTSADIYGSAGTCDSEGYSYTPNYVWQLQMSSIKGYGNCNRVWLQDHGGSNGIYALPFSFGATRYNDDVAWLNVYHQS</sequence>
<feature type="chain" id="PRO_5046417575" evidence="1">
    <location>
        <begin position="31"/>
        <end position="165"/>
    </location>
</feature>
<gene>
    <name evidence="2" type="ORF">Ade02nite_81000</name>
</gene>
<feature type="signal peptide" evidence="1">
    <location>
        <begin position="1"/>
        <end position="30"/>
    </location>
</feature>
<protein>
    <submittedName>
        <fullName evidence="2">Uncharacterized protein</fullName>
    </submittedName>
</protein>
<organism evidence="2 3">
    <name type="scientific">Paractinoplanes deccanensis</name>
    <dbReference type="NCBI Taxonomy" id="113561"/>
    <lineage>
        <taxon>Bacteria</taxon>
        <taxon>Bacillati</taxon>
        <taxon>Actinomycetota</taxon>
        <taxon>Actinomycetes</taxon>
        <taxon>Micromonosporales</taxon>
        <taxon>Micromonosporaceae</taxon>
        <taxon>Paractinoplanes</taxon>
    </lineage>
</organism>
<name>A0ABQ3YHL5_9ACTN</name>
<keyword evidence="3" id="KW-1185">Reference proteome</keyword>
<accession>A0ABQ3YHL5</accession>
<evidence type="ECO:0000256" key="1">
    <source>
        <dbReference type="SAM" id="SignalP"/>
    </source>
</evidence>
<keyword evidence="1" id="KW-0732">Signal</keyword>
<evidence type="ECO:0000313" key="2">
    <source>
        <dbReference type="EMBL" id="GID79459.1"/>
    </source>
</evidence>
<evidence type="ECO:0000313" key="3">
    <source>
        <dbReference type="Proteomes" id="UP000609879"/>
    </source>
</evidence>
<dbReference type="EMBL" id="BOMI01000171">
    <property type="protein sequence ID" value="GID79459.1"/>
    <property type="molecule type" value="Genomic_DNA"/>
</dbReference>
<reference evidence="2 3" key="1">
    <citation type="submission" date="2021-01" db="EMBL/GenBank/DDBJ databases">
        <title>Whole genome shotgun sequence of Actinoplanes deccanensis NBRC 13994.</title>
        <authorList>
            <person name="Komaki H."/>
            <person name="Tamura T."/>
        </authorList>
    </citation>
    <scope>NUCLEOTIDE SEQUENCE [LARGE SCALE GENOMIC DNA]</scope>
    <source>
        <strain evidence="2 3">NBRC 13994</strain>
    </source>
</reference>
<dbReference type="Proteomes" id="UP000609879">
    <property type="component" value="Unassembled WGS sequence"/>
</dbReference>
<comment type="caution">
    <text evidence="2">The sequence shown here is derived from an EMBL/GenBank/DDBJ whole genome shotgun (WGS) entry which is preliminary data.</text>
</comment>
<dbReference type="RefSeq" id="WP_203775669.1">
    <property type="nucleotide sequence ID" value="NZ_BAAABO010000058.1"/>
</dbReference>